<reference evidence="2" key="1">
    <citation type="submission" date="2013-10" db="EMBL/GenBank/DDBJ databases">
        <title>Functional metagenomics reveals novel beta-galactosidases not predictable from gene sequences.</title>
        <authorList>
            <person name="Cheng J."/>
            <person name="Engel K."/>
            <person name="Romantsov T."/>
            <person name="Neufeld J.D."/>
            <person name="Rose D.R."/>
            <person name="Charles T.C."/>
        </authorList>
    </citation>
    <scope>NUCLEOTIDE SEQUENCE</scope>
</reference>
<organism evidence="2">
    <name type="scientific">uncultured bacterium lac127</name>
    <dbReference type="NCBI Taxonomy" id="1447237"/>
    <lineage>
        <taxon>Bacteria</taxon>
        <taxon>environmental samples</taxon>
    </lineage>
</organism>
<evidence type="ECO:0000313" key="2">
    <source>
        <dbReference type="EMBL" id="AHN97876.1"/>
    </source>
</evidence>
<name>X2LJK9_9BACT</name>
<dbReference type="AlphaFoldDB" id="X2LJK9"/>
<dbReference type="EMBL" id="KF796603">
    <property type="protein sequence ID" value="AHN97876.1"/>
    <property type="molecule type" value="Genomic_DNA"/>
</dbReference>
<protein>
    <submittedName>
        <fullName evidence="2">Uncharacterized protein</fullName>
    </submittedName>
</protein>
<sequence>MAFDNTWDQEDAWWRENYGGRPYATGRSYEEFRPGYRYGYESGRHHMGRTWTEVEADLRTGWDKYEHRGTSAWDRVKDAVHDAWHRVTGQKDLDADRMSEREVDRLSQGGRPRP</sequence>
<feature type="region of interest" description="Disordered" evidence="1">
    <location>
        <begin position="89"/>
        <end position="114"/>
    </location>
</feature>
<proteinExistence type="predicted"/>
<evidence type="ECO:0000256" key="1">
    <source>
        <dbReference type="SAM" id="MobiDB-lite"/>
    </source>
</evidence>
<feature type="compositionally biased region" description="Basic and acidic residues" evidence="1">
    <location>
        <begin position="89"/>
        <end position="105"/>
    </location>
</feature>
<accession>X2LJK9</accession>